<evidence type="ECO:0000313" key="1">
    <source>
        <dbReference type="EMBL" id="RZC61656.1"/>
    </source>
</evidence>
<name>A0A4Y7JM57_PAPSO</name>
<reference evidence="1 2" key="1">
    <citation type="journal article" date="2018" name="Science">
        <title>The opium poppy genome and morphinan production.</title>
        <authorList>
            <person name="Guo L."/>
            <person name="Winzer T."/>
            <person name="Yang X."/>
            <person name="Li Y."/>
            <person name="Ning Z."/>
            <person name="He Z."/>
            <person name="Teodor R."/>
            <person name="Lu Y."/>
            <person name="Bowser T.A."/>
            <person name="Graham I.A."/>
            <person name="Ye K."/>
        </authorList>
    </citation>
    <scope>NUCLEOTIDE SEQUENCE [LARGE SCALE GENOMIC DNA]</scope>
    <source>
        <strain evidence="2">cv. HN1</strain>
        <tissue evidence="1">Leaves</tissue>
    </source>
</reference>
<accession>A0A4Y7JM57</accession>
<dbReference type="Proteomes" id="UP000316621">
    <property type="component" value="Chromosome 5"/>
</dbReference>
<dbReference type="EMBL" id="CM010719">
    <property type="protein sequence ID" value="RZC61656.1"/>
    <property type="molecule type" value="Genomic_DNA"/>
</dbReference>
<feature type="non-terminal residue" evidence="1">
    <location>
        <position position="1"/>
    </location>
</feature>
<keyword evidence="2" id="KW-1185">Reference proteome</keyword>
<gene>
    <name evidence="1" type="ORF">C5167_023422</name>
</gene>
<dbReference type="AlphaFoldDB" id="A0A4Y7JM57"/>
<protein>
    <submittedName>
        <fullName evidence="1">Uncharacterized protein</fullName>
    </submittedName>
</protein>
<dbReference type="Gramene" id="RZC61656">
    <property type="protein sequence ID" value="RZC61656"/>
    <property type="gene ID" value="C5167_023422"/>
</dbReference>
<organism evidence="1 2">
    <name type="scientific">Papaver somniferum</name>
    <name type="common">Opium poppy</name>
    <dbReference type="NCBI Taxonomy" id="3469"/>
    <lineage>
        <taxon>Eukaryota</taxon>
        <taxon>Viridiplantae</taxon>
        <taxon>Streptophyta</taxon>
        <taxon>Embryophyta</taxon>
        <taxon>Tracheophyta</taxon>
        <taxon>Spermatophyta</taxon>
        <taxon>Magnoliopsida</taxon>
        <taxon>Ranunculales</taxon>
        <taxon>Papaveraceae</taxon>
        <taxon>Papaveroideae</taxon>
        <taxon>Papaver</taxon>
    </lineage>
</organism>
<sequence>VETAVVTRAGGRLELGRIGALLTKLCNMVEIAEEMPTRPPVNRRATLFGDLSTYSNSIIVDDDCRRRSYEELLMMILLYEEQDWQYH</sequence>
<evidence type="ECO:0000313" key="2">
    <source>
        <dbReference type="Proteomes" id="UP000316621"/>
    </source>
</evidence>
<proteinExistence type="predicted"/>